<dbReference type="GO" id="GO:0003755">
    <property type="term" value="F:peptidyl-prolyl cis-trans isomerase activity"/>
    <property type="evidence" value="ECO:0007669"/>
    <property type="project" value="UniProtKB-UniRule"/>
</dbReference>
<dbReference type="Gene3D" id="2.40.100.10">
    <property type="entry name" value="Cyclophilin-like"/>
    <property type="match status" value="1"/>
</dbReference>
<dbReference type="PROSITE" id="PS50072">
    <property type="entry name" value="CSA_PPIASE_2"/>
    <property type="match status" value="1"/>
</dbReference>
<dbReference type="PANTHER" id="PTHR45625:SF4">
    <property type="entry name" value="PEPTIDYLPROLYL ISOMERASE DOMAIN AND WD REPEAT-CONTAINING PROTEIN 1"/>
    <property type="match status" value="1"/>
</dbReference>
<dbReference type="SUPFAM" id="SSF50891">
    <property type="entry name" value="Cyclophilin-like"/>
    <property type="match status" value="1"/>
</dbReference>
<dbReference type="InterPro" id="IPR002130">
    <property type="entry name" value="Cyclophilin-type_PPIase_dom"/>
</dbReference>
<evidence type="ECO:0000256" key="3">
    <source>
        <dbReference type="RuleBase" id="RU363019"/>
    </source>
</evidence>
<comment type="catalytic activity">
    <reaction evidence="3">
        <text>[protein]-peptidylproline (omega=180) = [protein]-peptidylproline (omega=0)</text>
        <dbReference type="Rhea" id="RHEA:16237"/>
        <dbReference type="Rhea" id="RHEA-COMP:10747"/>
        <dbReference type="Rhea" id="RHEA-COMP:10748"/>
        <dbReference type="ChEBI" id="CHEBI:83833"/>
        <dbReference type="ChEBI" id="CHEBI:83834"/>
        <dbReference type="EC" id="5.2.1.8"/>
    </reaction>
</comment>
<accession>A0A2A4Z7Y6</accession>
<dbReference type="Pfam" id="PF00160">
    <property type="entry name" value="Pro_isomerase"/>
    <property type="match status" value="1"/>
</dbReference>
<dbReference type="InterPro" id="IPR044666">
    <property type="entry name" value="Cyclophilin_A-like"/>
</dbReference>
<dbReference type="InterPro" id="IPR029000">
    <property type="entry name" value="Cyclophilin-like_dom_sf"/>
</dbReference>
<dbReference type="PRINTS" id="PR00153">
    <property type="entry name" value="CSAPPISMRASE"/>
</dbReference>
<dbReference type="EMBL" id="NVUS01000003">
    <property type="protein sequence ID" value="PCJ03137.1"/>
    <property type="molecule type" value="Genomic_DNA"/>
</dbReference>
<keyword evidence="2 3" id="KW-0413">Isomerase</keyword>
<feature type="domain" description="PPIase cyclophilin-type" evidence="4">
    <location>
        <begin position="31"/>
        <end position="169"/>
    </location>
</feature>
<dbReference type="AlphaFoldDB" id="A0A2A4Z7Y6"/>
<reference evidence="5" key="2">
    <citation type="journal article" date="2018" name="ISME J.">
        <title>A dynamic microbial community with high functional redundancy inhabits the cold, oxic subseafloor aquifer.</title>
        <authorList>
            <person name="Tully B.J."/>
            <person name="Wheat C.G."/>
            <person name="Glazer B.T."/>
            <person name="Huber J.A."/>
        </authorList>
    </citation>
    <scope>NUCLEOTIDE SEQUENCE</scope>
    <source>
        <strain evidence="5">NORP83</strain>
    </source>
</reference>
<evidence type="ECO:0000313" key="5">
    <source>
        <dbReference type="EMBL" id="PCJ03137.1"/>
    </source>
</evidence>
<dbReference type="CDD" id="cd00317">
    <property type="entry name" value="cyclophilin"/>
    <property type="match status" value="1"/>
</dbReference>
<protein>
    <recommendedName>
        <fullName evidence="3">Peptidyl-prolyl cis-trans isomerase</fullName>
        <shortName evidence="3">PPIase</shortName>
        <ecNumber evidence="3">5.2.1.8</ecNumber>
    </recommendedName>
</protein>
<comment type="similarity">
    <text evidence="3">Belongs to the cyclophilin-type PPIase family.</text>
</comment>
<proteinExistence type="inferred from homology"/>
<evidence type="ECO:0000256" key="2">
    <source>
        <dbReference type="ARBA" id="ARBA00023235"/>
    </source>
</evidence>
<dbReference type="PANTHER" id="PTHR45625">
    <property type="entry name" value="PEPTIDYL-PROLYL CIS-TRANS ISOMERASE-RELATED"/>
    <property type="match status" value="1"/>
</dbReference>
<dbReference type="EC" id="5.2.1.8" evidence="3"/>
<reference key="1">
    <citation type="submission" date="2017-08" db="EMBL/GenBank/DDBJ databases">
        <title>A dynamic microbial community with high functional redundancy inhabits the cold, oxic subseafloor aquifer.</title>
        <authorList>
            <person name="Tully B.J."/>
            <person name="Wheat C.G."/>
            <person name="Glazer B.T."/>
            <person name="Huber J.A."/>
        </authorList>
    </citation>
    <scope>NUCLEOTIDE SEQUENCE [LARGE SCALE GENOMIC DNA]</scope>
</reference>
<gene>
    <name evidence="5" type="ORF">COB13_03400</name>
</gene>
<comment type="caution">
    <text evidence="5">The sequence shown here is derived from an EMBL/GenBank/DDBJ whole genome shotgun (WGS) entry which is preliminary data.</text>
</comment>
<comment type="function">
    <text evidence="3">PPIases accelerate the folding of proteins. It catalyzes the cis-trans isomerization of proline imidic peptide bonds in oligopeptides.</text>
</comment>
<organism evidence="5">
    <name type="scientific">OCS116 cluster bacterium</name>
    <dbReference type="NCBI Taxonomy" id="2030921"/>
    <lineage>
        <taxon>Bacteria</taxon>
        <taxon>Pseudomonadati</taxon>
        <taxon>Pseudomonadota</taxon>
        <taxon>Alphaproteobacteria</taxon>
        <taxon>OCS116 cluster</taxon>
    </lineage>
</organism>
<name>A0A2A4Z7Y6_9PROT</name>
<evidence type="ECO:0000259" key="4">
    <source>
        <dbReference type="PROSITE" id="PS50072"/>
    </source>
</evidence>
<keyword evidence="1 3" id="KW-0697">Rotamase</keyword>
<evidence type="ECO:0000256" key="1">
    <source>
        <dbReference type="ARBA" id="ARBA00023110"/>
    </source>
</evidence>
<sequence>MLVFSAGSALAANSYPALTKDNTLYINVKSGIIKVQLLPDVAAKHVERIKSLAKEGFYNGIVFHRVIDGFMAQTGDPTGTGRGGSEKENVKAEFTTKYSFDRGVIGMARSGHPDSANSQFFIMLADGPFLDNNYTIWGRVVDGMNAVDSLAKGEPPANPDKMLKVYIEE</sequence>